<keyword evidence="2" id="KW-0472">Membrane</keyword>
<organism evidence="3 4">
    <name type="scientific">Sphenostylis stenocarpa</name>
    <dbReference type="NCBI Taxonomy" id="92480"/>
    <lineage>
        <taxon>Eukaryota</taxon>
        <taxon>Viridiplantae</taxon>
        <taxon>Streptophyta</taxon>
        <taxon>Embryophyta</taxon>
        <taxon>Tracheophyta</taxon>
        <taxon>Spermatophyta</taxon>
        <taxon>Magnoliopsida</taxon>
        <taxon>eudicotyledons</taxon>
        <taxon>Gunneridae</taxon>
        <taxon>Pentapetalae</taxon>
        <taxon>rosids</taxon>
        <taxon>fabids</taxon>
        <taxon>Fabales</taxon>
        <taxon>Fabaceae</taxon>
        <taxon>Papilionoideae</taxon>
        <taxon>50 kb inversion clade</taxon>
        <taxon>NPAAA clade</taxon>
        <taxon>indigoferoid/millettioid clade</taxon>
        <taxon>Phaseoleae</taxon>
        <taxon>Sphenostylis</taxon>
    </lineage>
</organism>
<evidence type="ECO:0000256" key="2">
    <source>
        <dbReference type="SAM" id="Phobius"/>
    </source>
</evidence>
<evidence type="ECO:0000256" key="1">
    <source>
        <dbReference type="ARBA" id="ARBA00022790"/>
    </source>
</evidence>
<proteinExistence type="predicted"/>
<dbReference type="Proteomes" id="UP001189624">
    <property type="component" value="Chromosome 1"/>
</dbReference>
<dbReference type="PANTHER" id="PTHR15350">
    <property type="entry name" value="COP9 SIGNALOSOME COMPLEX SUBUNIT 7/DENDRITIC CELL PROTEIN GA17"/>
    <property type="match status" value="1"/>
</dbReference>
<dbReference type="GO" id="GO:0008180">
    <property type="term" value="C:COP9 signalosome"/>
    <property type="evidence" value="ECO:0007669"/>
    <property type="project" value="UniProtKB-KW"/>
</dbReference>
<keyword evidence="1" id="KW-0736">Signalosome</keyword>
<reference evidence="3" key="1">
    <citation type="submission" date="2023-10" db="EMBL/GenBank/DDBJ databases">
        <authorList>
            <person name="Domelevo Entfellner J.-B."/>
        </authorList>
    </citation>
    <scope>NUCLEOTIDE SEQUENCE</scope>
</reference>
<sequence>MEKNQSKIIQHFVKQAFASSSANALASVLVEATSHRKLFIFSEILSLPNLQQLAETENSVYFDMLRLFAHGTWSDYRSNADRLPLLLPDQILKLKQLTVLTLAGTYKIGGTNEVFPVPPAVIGYLVLLFYLIAVIELIASGLTTTQCSPLAKRAFGSFFLAFVLPYDKLMQELDVTNVRELEDFLIDECMYLVKFAARRDLRPTQLGSMIQTLSNWLSTSENLLVSVEEKIKWVDARNEIEKKHRKDMEENLQKVKNNIRAKLWFGAIIDVSILWEAGLFCVKVPSFGAFMGGILTELDQN</sequence>
<dbReference type="PANTHER" id="PTHR15350:SF5">
    <property type="entry name" value="COP9 SIGNALOSOME COMPLEX SUBUNIT 7"/>
    <property type="match status" value="1"/>
</dbReference>
<gene>
    <name evidence="3" type="ORF">AYBTSS11_LOCUS1293</name>
</gene>
<evidence type="ECO:0000313" key="3">
    <source>
        <dbReference type="EMBL" id="CAJ1826829.1"/>
    </source>
</evidence>
<dbReference type="InterPro" id="IPR045237">
    <property type="entry name" value="COPS7/eIF3m"/>
</dbReference>
<name>A0AA86V5P2_9FABA</name>
<accession>A0AA86V5P2</accession>
<keyword evidence="2" id="KW-0812">Transmembrane</keyword>
<evidence type="ECO:0000313" key="4">
    <source>
        <dbReference type="Proteomes" id="UP001189624"/>
    </source>
</evidence>
<keyword evidence="4" id="KW-1185">Reference proteome</keyword>
<feature type="transmembrane region" description="Helical" evidence="2">
    <location>
        <begin position="121"/>
        <end position="142"/>
    </location>
</feature>
<dbReference type="EMBL" id="OY731398">
    <property type="protein sequence ID" value="CAJ1826829.1"/>
    <property type="molecule type" value="Genomic_DNA"/>
</dbReference>
<keyword evidence="2" id="KW-1133">Transmembrane helix</keyword>
<protein>
    <submittedName>
        <fullName evidence="3">Uncharacterized protein</fullName>
    </submittedName>
</protein>
<dbReference type="Gramene" id="rna-AYBTSS11_LOCUS1293">
    <property type="protein sequence ID" value="CAJ1826829.1"/>
    <property type="gene ID" value="gene-AYBTSS11_LOCUS1293"/>
</dbReference>
<dbReference type="AlphaFoldDB" id="A0AA86V5P2"/>